<feature type="repeat" description="ANK" evidence="3">
    <location>
        <begin position="543"/>
        <end position="575"/>
    </location>
</feature>
<feature type="repeat" description="ANK" evidence="3">
    <location>
        <begin position="672"/>
        <end position="704"/>
    </location>
</feature>
<keyword evidence="2 3" id="KW-0040">ANK repeat</keyword>
<sequence length="1210" mass="135407">MDSDCDMLLETLQRVKQLNFCPNRIWAVAGKKLPELVPDFDIIPGTGDNLDEHENYNEHNECTPNFCEYSQRDFTAVQQRHECKEANCRQLRGRFSRVMLERAVRNGKPTVWNLAGDCLLEPPQPYMAISHVWSDGTGTGAWKDGDVNECLYTFFQDIAKQFQCDGIWWDTLCIPREKAARIKALQQIQTSYEDARITLVHDGFLRNWEWDPKTACFAILMSPWFSRGWTALELTKSRKVKVIFRGHRGPIIKDLDEEILGKDDEPNGPRKEASWIIRNLRKKFTTLNDLLTVLSSRYTSWPKDIAIISALLVGIIPNERQQDTYKSILTKFGRLSPGHLFHNSITMSKGFSWCPAKLFDMPLDSSDPSLTISEGGDVQGKWRIIPVGAELEKNCWWDSTHSLIRRQLKYALTRNRQDCHLLAECGTVPVGRALLVRKMQETSCYQYIGAVYLRQELREKNDKWIETTVTISGYRDDMEMTSVHPGNNRPGDKEDASHLNLEKENPSNVTSKTERLHCAIWRGDYHTFHKLIEKSSLDVPDQLGRRPLHLASERGNKQMVEDLVRYKVDLDVRCDNGQTALHRAAWAGSAGVVRLLQDRVDEMAKDKAGNTALHIAAQMGFASVVELLIKKSPVNVEGYNNLTPLHFAAMNEHRTVVELLKDADVEAKDYIIGWTSLHCAADNGDQDIVKLLIHRGAEVNVQDDRVGWTPLHLAAMNGHKLVVGLLLRKGAKITAKDKYDWTPQRFAEINGHTEVFKLLHDKSADAIFANEVRWTPLHCKAINNERGFVKTLAYSGSEVFFSEKDKNWTPLQFAIENGLETAIRRLLEVGFNIKTKYGQTSLHWAAEHGHKAFVRLMLEKGVDKEAESLFGGAPLHCAAERGHREVAQLLLEAGADKDSKARDGCTPLHRAASNGHEVVVRLLLEAGAHREAKTRDDRTPLHKAAESGHEAITRLLLENGADKEAKDADNQTPLHDAAKSGHEAVARLLVKAGADKDSKARNGNTPLHRAASGGHEVAVRLLLEAGAFREPKALDGSTPLHDAAEAGHEVVARLLVEAGVDKEAIRWDGCTPLHRAAIGGHEAVVWLLLENGADKEAIAWNRHGVLHCCTPLHGAAIGGHEAVTQLLLEKGADMEAKDSDGCTPLHRAASRGHEVVVRLLEAGAHREAKARDDRTPLHKAAHAEAVKRLLLERTPMKRLTNRMNGTQGDI</sequence>
<dbReference type="GO" id="GO:0005737">
    <property type="term" value="C:cytoplasm"/>
    <property type="evidence" value="ECO:0007669"/>
    <property type="project" value="TreeGrafter"/>
</dbReference>
<feature type="repeat" description="ANK" evidence="3">
    <location>
        <begin position="1035"/>
        <end position="1061"/>
    </location>
</feature>
<dbReference type="SUPFAM" id="SSF48403">
    <property type="entry name" value="Ankyrin repeat"/>
    <property type="match status" value="2"/>
</dbReference>
<evidence type="ECO:0000256" key="2">
    <source>
        <dbReference type="ARBA" id="ARBA00023043"/>
    </source>
</evidence>
<feature type="repeat" description="ANK" evidence="3">
    <location>
        <begin position="1002"/>
        <end position="1027"/>
    </location>
</feature>
<evidence type="ECO:0000256" key="3">
    <source>
        <dbReference type="PROSITE-ProRule" id="PRU00023"/>
    </source>
</evidence>
<feature type="repeat" description="ANK" evidence="3">
    <location>
        <begin position="576"/>
        <end position="596"/>
    </location>
</feature>
<dbReference type="OrthoDB" id="20872at2759"/>
<comment type="caution">
    <text evidence="5">The sequence shown here is derived from an EMBL/GenBank/DDBJ whole genome shotgun (WGS) entry which is preliminary data.</text>
</comment>
<feature type="region of interest" description="Disordered" evidence="4">
    <location>
        <begin position="478"/>
        <end position="497"/>
    </location>
</feature>
<dbReference type="Gene3D" id="1.25.40.20">
    <property type="entry name" value="Ankyrin repeat-containing domain"/>
    <property type="match status" value="8"/>
</dbReference>
<feature type="repeat" description="ANK" evidence="3">
    <location>
        <begin position="608"/>
        <end position="632"/>
    </location>
</feature>
<dbReference type="AlphaFoldDB" id="A0A0M8NWI4"/>
<evidence type="ECO:0000256" key="4">
    <source>
        <dbReference type="SAM" id="MobiDB-lite"/>
    </source>
</evidence>
<dbReference type="PRINTS" id="PR01415">
    <property type="entry name" value="ANKYRIN"/>
</dbReference>
<feature type="repeat" description="ANK" evidence="3">
    <location>
        <begin position="936"/>
        <end position="968"/>
    </location>
</feature>
<dbReference type="PROSITE" id="PS50297">
    <property type="entry name" value="ANK_REP_REGION"/>
    <property type="match status" value="16"/>
</dbReference>
<feature type="repeat" description="ANK" evidence="3">
    <location>
        <begin position="870"/>
        <end position="902"/>
    </location>
</feature>
<dbReference type="InterPro" id="IPR002110">
    <property type="entry name" value="Ankyrin_rpt"/>
</dbReference>
<dbReference type="STRING" id="229535.A0A0M8NWI4"/>
<evidence type="ECO:0000313" key="5">
    <source>
        <dbReference type="EMBL" id="KOS36324.1"/>
    </source>
</evidence>
<feature type="repeat" description="ANK" evidence="3">
    <location>
        <begin position="706"/>
        <end position="738"/>
    </location>
</feature>
<evidence type="ECO:0000256" key="1">
    <source>
        <dbReference type="ARBA" id="ARBA00022737"/>
    </source>
</evidence>
<dbReference type="Pfam" id="PF12796">
    <property type="entry name" value="Ank_2"/>
    <property type="match status" value="8"/>
</dbReference>
<dbReference type="Pfam" id="PF00023">
    <property type="entry name" value="Ank"/>
    <property type="match status" value="1"/>
</dbReference>
<dbReference type="PANTHER" id="PTHR24198:SF165">
    <property type="entry name" value="ANKYRIN REPEAT-CONTAINING PROTEIN-RELATED"/>
    <property type="match status" value="1"/>
</dbReference>
<name>A0A0M8NWI4_9EURO</name>
<dbReference type="InterPro" id="IPR036770">
    <property type="entry name" value="Ankyrin_rpt-contain_sf"/>
</dbReference>
<protein>
    <submittedName>
        <fullName evidence="5">Uncharacterized protein</fullName>
    </submittedName>
</protein>
<feature type="repeat" description="ANK" evidence="3">
    <location>
        <begin position="903"/>
        <end position="935"/>
    </location>
</feature>
<feature type="repeat" description="ANK" evidence="3">
    <location>
        <begin position="640"/>
        <end position="660"/>
    </location>
</feature>
<accession>A0A0M8NWI4</accession>
<feature type="repeat" description="ANK" evidence="3">
    <location>
        <begin position="969"/>
        <end position="1001"/>
    </location>
</feature>
<feature type="repeat" description="ANK" evidence="3">
    <location>
        <begin position="837"/>
        <end position="869"/>
    </location>
</feature>
<dbReference type="PROSITE" id="PS50088">
    <property type="entry name" value="ANK_REPEAT"/>
    <property type="match status" value="16"/>
</dbReference>
<feature type="repeat" description="ANK" evidence="3">
    <location>
        <begin position="1107"/>
        <end position="1139"/>
    </location>
</feature>
<dbReference type="PANTHER" id="PTHR24198">
    <property type="entry name" value="ANKYRIN REPEAT AND PROTEIN KINASE DOMAIN-CONTAINING PROTEIN"/>
    <property type="match status" value="1"/>
</dbReference>
<dbReference type="EMBL" id="LHQQ01000500">
    <property type="protein sequence ID" value="KOS36324.1"/>
    <property type="molecule type" value="Genomic_DNA"/>
</dbReference>
<gene>
    <name evidence="5" type="ORF">ACN38_g12944</name>
</gene>
<reference evidence="5 6" key="1">
    <citation type="submission" date="2015-08" db="EMBL/GenBank/DDBJ databases">
        <title>Genome sequencing of Penicillium nordicum.</title>
        <authorList>
            <person name="Nguyen H.D."/>
            <person name="Seifert K.A."/>
        </authorList>
    </citation>
    <scope>NUCLEOTIDE SEQUENCE [LARGE SCALE GENOMIC DNA]</scope>
    <source>
        <strain evidence="5 6">DAOMC 185683</strain>
    </source>
</reference>
<organism evidence="5 6">
    <name type="scientific">Penicillium nordicum</name>
    <dbReference type="NCBI Taxonomy" id="229535"/>
    <lineage>
        <taxon>Eukaryota</taxon>
        <taxon>Fungi</taxon>
        <taxon>Dikarya</taxon>
        <taxon>Ascomycota</taxon>
        <taxon>Pezizomycotina</taxon>
        <taxon>Eurotiomycetes</taxon>
        <taxon>Eurotiomycetidae</taxon>
        <taxon>Eurotiales</taxon>
        <taxon>Aspergillaceae</taxon>
        <taxon>Penicillium</taxon>
    </lineage>
</organism>
<dbReference type="SMART" id="SM00248">
    <property type="entry name" value="ANK"/>
    <property type="match status" value="21"/>
</dbReference>
<feature type="repeat" description="ANK" evidence="3">
    <location>
        <begin position="1140"/>
        <end position="1160"/>
    </location>
</feature>
<dbReference type="Proteomes" id="UP000037696">
    <property type="component" value="Unassembled WGS sequence"/>
</dbReference>
<keyword evidence="6" id="KW-1185">Reference proteome</keyword>
<keyword evidence="1" id="KW-0677">Repeat</keyword>
<feature type="repeat" description="ANK" evidence="3">
    <location>
        <begin position="1068"/>
        <end position="1094"/>
    </location>
</feature>
<evidence type="ECO:0000313" key="6">
    <source>
        <dbReference type="Proteomes" id="UP000037696"/>
    </source>
</evidence>
<proteinExistence type="predicted"/>